<dbReference type="STRING" id="1619308.B5808_12595"/>
<gene>
    <name evidence="4" type="ORF">B5808_12595</name>
</gene>
<evidence type="ECO:0000256" key="3">
    <source>
        <dbReference type="SAM" id="Phobius"/>
    </source>
</evidence>
<keyword evidence="3" id="KW-0472">Membrane</keyword>
<feature type="transmembrane region" description="Helical" evidence="3">
    <location>
        <begin position="242"/>
        <end position="271"/>
    </location>
</feature>
<feature type="compositionally biased region" description="Pro residues" evidence="2">
    <location>
        <begin position="85"/>
        <end position="106"/>
    </location>
</feature>
<feature type="transmembrane region" description="Helical" evidence="3">
    <location>
        <begin position="428"/>
        <end position="461"/>
    </location>
</feature>
<proteinExistence type="predicted"/>
<keyword evidence="3" id="KW-1133">Transmembrane helix</keyword>
<evidence type="ECO:0000256" key="1">
    <source>
        <dbReference type="ARBA" id="ARBA00022581"/>
    </source>
</evidence>
<dbReference type="Proteomes" id="UP000192775">
    <property type="component" value="Chromosome"/>
</dbReference>
<feature type="transmembrane region" description="Helical" evidence="3">
    <location>
        <begin position="382"/>
        <end position="401"/>
    </location>
</feature>
<feature type="compositionally biased region" description="Pro residues" evidence="2">
    <location>
        <begin position="114"/>
        <end position="140"/>
    </location>
</feature>
<dbReference type="PANTHER" id="PTHR13037:SF24">
    <property type="entry name" value="POLYCOMB PROTEIN PCL-RELATED"/>
    <property type="match status" value="1"/>
</dbReference>
<sequence>MSDDHGWTAPGTEGRRDEPTPPPPSGPAQPQHGQDAPPPAAPPQPQYGQYAPPPQAPEYGQYAPQAPEYGQYAPLPQAPEYGQYAPPPGQPSSAPPQAQYPPPQYAPPQYGQPQYPPPQYGQPQYPPPQYGQPQYPPPGNGTPAYAQYGAQFAAPGTPEGWTPPPKPGLIPLRPLGFGTLLGAPFQVLRRNPKATFGSGLIIQAAVVVVTTLFFVGLTVFLVGRSLNAVGDDADVIAAGNVALGIIGTIVVLAVSLFASALLQGVLVVEVARGTLGEKRRLGELWKAAFKRVLPLSLWLLMLVGAGLIGLAIVIGIIVLGAISGTGGGVAAAVLVSVFLGLGFLVLGAWLGTKTAMVPSIIVLERKGVIAAIRRSWSLTGGYFWRTFGTIALVGVILYFASQILSTPFSLLIGIVPSLIDPTGTGSGIVAIIVLYVVFIAFTTAVSAITSVVQAAVVAVIYIDLRMRKEGLDVELTRFVESAQSPDEEGRWPDPYLPRAGA</sequence>
<dbReference type="RefSeq" id="WP_085020106.1">
    <property type="nucleotide sequence ID" value="NZ_BMHD01000001.1"/>
</dbReference>
<feature type="compositionally biased region" description="Low complexity" evidence="2">
    <location>
        <begin position="57"/>
        <end position="67"/>
    </location>
</feature>
<feature type="compositionally biased region" description="Pro residues" evidence="2">
    <location>
        <begin position="36"/>
        <end position="56"/>
    </location>
</feature>
<dbReference type="AlphaFoldDB" id="A0A1X9LNW7"/>
<evidence type="ECO:0000313" key="4">
    <source>
        <dbReference type="EMBL" id="ARJ05968.1"/>
    </source>
</evidence>
<feature type="region of interest" description="Disordered" evidence="2">
    <location>
        <begin position="1"/>
        <end position="146"/>
    </location>
</feature>
<evidence type="ECO:0000313" key="5">
    <source>
        <dbReference type="Proteomes" id="UP000192775"/>
    </source>
</evidence>
<reference evidence="4 5" key="1">
    <citation type="submission" date="2017-04" db="EMBL/GenBank/DDBJ databases">
        <authorList>
            <person name="Afonso C.L."/>
            <person name="Miller P.J."/>
            <person name="Scott M.A."/>
            <person name="Spackman E."/>
            <person name="Goraichik I."/>
            <person name="Dimitrov K.M."/>
            <person name="Suarez D.L."/>
            <person name="Swayne D.E."/>
        </authorList>
    </citation>
    <scope>NUCLEOTIDE SEQUENCE [LARGE SCALE GENOMIC DNA]</scope>
    <source>
        <strain evidence="5">XA(T)</strain>
    </source>
</reference>
<evidence type="ECO:0000256" key="2">
    <source>
        <dbReference type="SAM" id="MobiDB-lite"/>
    </source>
</evidence>
<feature type="transmembrane region" description="Helical" evidence="3">
    <location>
        <begin position="292"/>
        <end position="322"/>
    </location>
</feature>
<dbReference type="KEGG" id="cphy:B5808_12595"/>
<dbReference type="PANTHER" id="PTHR13037">
    <property type="entry name" value="FORMIN"/>
    <property type="match status" value="1"/>
</dbReference>
<feature type="transmembrane region" description="Helical" evidence="3">
    <location>
        <begin position="328"/>
        <end position="350"/>
    </location>
</feature>
<accession>A0A1X9LNW7</accession>
<feature type="transmembrane region" description="Helical" evidence="3">
    <location>
        <begin position="199"/>
        <end position="222"/>
    </location>
</feature>
<keyword evidence="1" id="KW-0945">Host-virus interaction</keyword>
<organism evidence="4 5">
    <name type="scientific">Cnuibacter physcomitrellae</name>
    <dbReference type="NCBI Taxonomy" id="1619308"/>
    <lineage>
        <taxon>Bacteria</taxon>
        <taxon>Bacillati</taxon>
        <taxon>Actinomycetota</taxon>
        <taxon>Actinomycetes</taxon>
        <taxon>Micrococcales</taxon>
        <taxon>Microbacteriaceae</taxon>
        <taxon>Cnuibacter</taxon>
    </lineage>
</organism>
<name>A0A1X9LNW7_9MICO</name>
<dbReference type="EMBL" id="CP020715">
    <property type="protein sequence ID" value="ARJ05968.1"/>
    <property type="molecule type" value="Genomic_DNA"/>
</dbReference>
<protein>
    <submittedName>
        <fullName evidence="4">Uncharacterized protein</fullName>
    </submittedName>
</protein>
<keyword evidence="5" id="KW-1185">Reference proteome</keyword>
<keyword evidence="3" id="KW-0812">Transmembrane</keyword>